<comment type="caution">
    <text evidence="1">The sequence shown here is derived from an EMBL/GenBank/DDBJ whole genome shotgun (WGS) entry which is preliminary data.</text>
</comment>
<dbReference type="Proteomes" id="UP000240880">
    <property type="component" value="Unassembled WGS sequence"/>
</dbReference>
<accession>A0A2R6AAD5</accession>
<evidence type="ECO:0000313" key="2">
    <source>
        <dbReference type="Proteomes" id="UP000240880"/>
    </source>
</evidence>
<dbReference type="EMBL" id="NEXC01000028">
    <property type="protein sequence ID" value="PSN83309.1"/>
    <property type="molecule type" value="Genomic_DNA"/>
</dbReference>
<organism evidence="1 2">
    <name type="scientific">Candidatus Marsarchaeota G1 archaeon OSP_D</name>
    <dbReference type="NCBI Taxonomy" id="1978155"/>
    <lineage>
        <taxon>Archaea</taxon>
        <taxon>Candidatus Marsarchaeota</taxon>
        <taxon>Candidatus Marsarchaeota group 1</taxon>
    </lineage>
</organism>
<reference evidence="1 2" key="1">
    <citation type="submission" date="2017-04" db="EMBL/GenBank/DDBJ databases">
        <title>Novel microbial lineages endemic to geothermal iron-oxide mats fill important gaps in the evolutionary history of Archaea.</title>
        <authorList>
            <person name="Jay Z.J."/>
            <person name="Beam J.P."/>
            <person name="Dlakic M."/>
            <person name="Rusch D.B."/>
            <person name="Kozubal M.A."/>
            <person name="Inskeep W.P."/>
        </authorList>
    </citation>
    <scope>NUCLEOTIDE SEQUENCE [LARGE SCALE GENOMIC DNA]</scope>
    <source>
        <strain evidence="1">OSP_D</strain>
    </source>
</reference>
<name>A0A2R6AAD5_9ARCH</name>
<proteinExistence type="predicted"/>
<gene>
    <name evidence="1" type="ORF">B9Q01_05130</name>
</gene>
<protein>
    <submittedName>
        <fullName evidence="1">Uncharacterized protein</fullName>
    </submittedName>
</protein>
<dbReference type="AlphaFoldDB" id="A0A2R6AAD5"/>
<sequence>MLNAFRKLHEELEVQNPVSNSSARKNFVETWSTFAIDGELVWCHTKKFVSKWCLDHSQNGIPCGFDSISKITTGKFS</sequence>
<evidence type="ECO:0000313" key="1">
    <source>
        <dbReference type="EMBL" id="PSN83309.1"/>
    </source>
</evidence>